<dbReference type="RefSeq" id="WP_160202784.1">
    <property type="nucleotide sequence ID" value="NZ_QXWK01000025.1"/>
</dbReference>
<comment type="caution">
    <text evidence="6">The sequence shown here is derived from an EMBL/GenBank/DDBJ whole genome shotgun (WGS) entry which is preliminary data.</text>
</comment>
<evidence type="ECO:0000256" key="2">
    <source>
        <dbReference type="ARBA" id="ARBA00023015"/>
    </source>
</evidence>
<name>A0A845QP62_9FIRM</name>
<keyword evidence="4" id="KW-0804">Transcription</keyword>
<dbReference type="PRINTS" id="PR00039">
    <property type="entry name" value="HTHLYSR"/>
</dbReference>
<evidence type="ECO:0000256" key="3">
    <source>
        <dbReference type="ARBA" id="ARBA00023125"/>
    </source>
</evidence>
<dbReference type="InterPro" id="IPR000847">
    <property type="entry name" value="LysR_HTH_N"/>
</dbReference>
<dbReference type="SUPFAM" id="SSF46785">
    <property type="entry name" value="Winged helix' DNA-binding domain"/>
    <property type="match status" value="1"/>
</dbReference>
<gene>
    <name evidence="6" type="ORF">D0435_12640</name>
</gene>
<keyword evidence="7" id="KW-1185">Reference proteome</keyword>
<dbReference type="InterPro" id="IPR036388">
    <property type="entry name" value="WH-like_DNA-bd_sf"/>
</dbReference>
<comment type="similarity">
    <text evidence="1">Belongs to the LysR transcriptional regulatory family.</text>
</comment>
<dbReference type="EMBL" id="QXWK01000025">
    <property type="protein sequence ID" value="NBH62497.1"/>
    <property type="molecule type" value="Genomic_DNA"/>
</dbReference>
<dbReference type="GO" id="GO:0003677">
    <property type="term" value="F:DNA binding"/>
    <property type="evidence" value="ECO:0007669"/>
    <property type="project" value="UniProtKB-KW"/>
</dbReference>
<dbReference type="GO" id="GO:0005829">
    <property type="term" value="C:cytosol"/>
    <property type="evidence" value="ECO:0007669"/>
    <property type="project" value="TreeGrafter"/>
</dbReference>
<dbReference type="Gene3D" id="3.40.190.290">
    <property type="match status" value="1"/>
</dbReference>
<feature type="domain" description="HTH lysR-type" evidence="5">
    <location>
        <begin position="1"/>
        <end position="58"/>
    </location>
</feature>
<dbReference type="Pfam" id="PF00126">
    <property type="entry name" value="HTH_1"/>
    <property type="match status" value="1"/>
</dbReference>
<dbReference type="PANTHER" id="PTHR30419:SF24">
    <property type="entry name" value="HTH-TYPE TRANSCRIPTIONAL REGULATOR CZCR"/>
    <property type="match status" value="1"/>
</dbReference>
<dbReference type="InterPro" id="IPR050950">
    <property type="entry name" value="HTH-type_LysR_regulators"/>
</dbReference>
<evidence type="ECO:0000313" key="6">
    <source>
        <dbReference type="EMBL" id="NBH62497.1"/>
    </source>
</evidence>
<dbReference type="Gene3D" id="1.10.10.10">
    <property type="entry name" value="Winged helix-like DNA-binding domain superfamily/Winged helix DNA-binding domain"/>
    <property type="match status" value="1"/>
</dbReference>
<dbReference type="AlphaFoldDB" id="A0A845QP62"/>
<keyword evidence="2" id="KW-0805">Transcription regulation</keyword>
<dbReference type="PROSITE" id="PS50931">
    <property type="entry name" value="HTH_LYSR"/>
    <property type="match status" value="1"/>
</dbReference>
<dbReference type="CDD" id="cd05466">
    <property type="entry name" value="PBP2_LTTR_substrate"/>
    <property type="match status" value="1"/>
</dbReference>
<dbReference type="SUPFAM" id="SSF53850">
    <property type="entry name" value="Periplasmic binding protein-like II"/>
    <property type="match status" value="1"/>
</dbReference>
<accession>A0A845QP62</accession>
<reference evidence="6 7" key="1">
    <citation type="submission" date="2018-08" db="EMBL/GenBank/DDBJ databases">
        <title>Murine metabolic-syndrome-specific gut microbial biobank.</title>
        <authorList>
            <person name="Liu C."/>
        </authorList>
    </citation>
    <scope>NUCLEOTIDE SEQUENCE [LARGE SCALE GENOMIC DNA]</scope>
    <source>
        <strain evidence="6 7">28</strain>
    </source>
</reference>
<dbReference type="Proteomes" id="UP000446866">
    <property type="component" value="Unassembled WGS sequence"/>
</dbReference>
<sequence>MPNPKYEAALAVVEMGSLKKAAESLGYTQTGVSYLINSLEEELGVELFVRNYGGTVLTAEGKLLLPYIRSVCNCENLLMNKVHEIKNLSSGLLRIGSFSSVHTNWLPAMVKEYQKHYPGVEVEMKCCDDYDRLEEMICSGEVDCGFVVLPAKKKMEVTEFYEDPVVAVVGENHPLADEPCFPASKLDQYPYIQSLVSSEREVDDIFERYGKKADVAYRVDNDFTMLSMISSGFGFAIFPELLLRHLNFPILAKSFNPPESRKIGFAIRAAGPASSAIKSFQETAEAWLEEWMVQ</sequence>
<dbReference type="PANTHER" id="PTHR30419">
    <property type="entry name" value="HTH-TYPE TRANSCRIPTIONAL REGULATOR YBHD"/>
    <property type="match status" value="1"/>
</dbReference>
<evidence type="ECO:0000313" key="7">
    <source>
        <dbReference type="Proteomes" id="UP000446866"/>
    </source>
</evidence>
<keyword evidence="3" id="KW-0238">DNA-binding</keyword>
<evidence type="ECO:0000259" key="5">
    <source>
        <dbReference type="PROSITE" id="PS50931"/>
    </source>
</evidence>
<evidence type="ECO:0000256" key="1">
    <source>
        <dbReference type="ARBA" id="ARBA00009437"/>
    </source>
</evidence>
<dbReference type="GO" id="GO:0003700">
    <property type="term" value="F:DNA-binding transcription factor activity"/>
    <property type="evidence" value="ECO:0007669"/>
    <property type="project" value="InterPro"/>
</dbReference>
<dbReference type="Pfam" id="PF03466">
    <property type="entry name" value="LysR_substrate"/>
    <property type="match status" value="1"/>
</dbReference>
<dbReference type="InterPro" id="IPR036390">
    <property type="entry name" value="WH_DNA-bd_sf"/>
</dbReference>
<proteinExistence type="inferred from homology"/>
<protein>
    <submittedName>
        <fullName evidence="6">LysR family transcriptional regulator</fullName>
    </submittedName>
</protein>
<organism evidence="6 7">
    <name type="scientific">Anaerotruncus colihominis</name>
    <dbReference type="NCBI Taxonomy" id="169435"/>
    <lineage>
        <taxon>Bacteria</taxon>
        <taxon>Bacillati</taxon>
        <taxon>Bacillota</taxon>
        <taxon>Clostridia</taxon>
        <taxon>Eubacteriales</taxon>
        <taxon>Oscillospiraceae</taxon>
        <taxon>Anaerotruncus</taxon>
    </lineage>
</organism>
<evidence type="ECO:0000256" key="4">
    <source>
        <dbReference type="ARBA" id="ARBA00023163"/>
    </source>
</evidence>
<dbReference type="InterPro" id="IPR005119">
    <property type="entry name" value="LysR_subst-bd"/>
</dbReference>